<name>A0A319DB16_9EURO</name>
<dbReference type="InterPro" id="IPR054416">
    <property type="entry name" value="GST_UstS-like_C"/>
</dbReference>
<evidence type="ECO:0000313" key="3">
    <source>
        <dbReference type="Proteomes" id="UP000247810"/>
    </source>
</evidence>
<dbReference type="Proteomes" id="UP000247810">
    <property type="component" value="Unassembled WGS sequence"/>
</dbReference>
<dbReference type="AlphaFoldDB" id="A0A319DB16"/>
<dbReference type="SUPFAM" id="SSF52833">
    <property type="entry name" value="Thioredoxin-like"/>
    <property type="match status" value="1"/>
</dbReference>
<dbReference type="Pfam" id="PF22041">
    <property type="entry name" value="GST_C_7"/>
    <property type="match status" value="1"/>
</dbReference>
<dbReference type="OrthoDB" id="4951845at2759"/>
<accession>A0A319DB16</accession>
<gene>
    <name evidence="2" type="ORF">BO71DRAFT_230542</name>
</gene>
<evidence type="ECO:0000313" key="2">
    <source>
        <dbReference type="EMBL" id="PYH94334.1"/>
    </source>
</evidence>
<reference evidence="2 3" key="1">
    <citation type="submission" date="2018-02" db="EMBL/GenBank/DDBJ databases">
        <title>The genomes of Aspergillus section Nigri reveals drivers in fungal speciation.</title>
        <authorList>
            <consortium name="DOE Joint Genome Institute"/>
            <person name="Vesth T.C."/>
            <person name="Nybo J."/>
            <person name="Theobald S."/>
            <person name="Brandl J."/>
            <person name="Frisvad J.C."/>
            <person name="Nielsen K.F."/>
            <person name="Lyhne E.K."/>
            <person name="Kogle M.E."/>
            <person name="Kuo A."/>
            <person name="Riley R."/>
            <person name="Clum A."/>
            <person name="Nolan M."/>
            <person name="Lipzen A."/>
            <person name="Salamov A."/>
            <person name="Henrissat B."/>
            <person name="Wiebenga A."/>
            <person name="De vries R.P."/>
            <person name="Grigoriev I.V."/>
            <person name="Mortensen U.H."/>
            <person name="Andersen M.R."/>
            <person name="Baker S.E."/>
        </authorList>
    </citation>
    <scope>NUCLEOTIDE SEQUENCE [LARGE SCALE GENOMIC DNA]</scope>
    <source>
        <strain evidence="2 3">CBS 707.79</strain>
    </source>
</reference>
<dbReference type="InterPro" id="IPR036249">
    <property type="entry name" value="Thioredoxin-like_sf"/>
</dbReference>
<keyword evidence="3" id="KW-1185">Reference proteome</keyword>
<feature type="domain" description="Glutathione S-transferase UstS-like C-terminal" evidence="1">
    <location>
        <begin position="127"/>
        <end position="252"/>
    </location>
</feature>
<dbReference type="EMBL" id="KZ825873">
    <property type="protein sequence ID" value="PYH94334.1"/>
    <property type="molecule type" value="Genomic_DNA"/>
</dbReference>
<protein>
    <recommendedName>
        <fullName evidence="1">Glutathione S-transferase UstS-like C-terminal domain-containing protein</fullName>
    </recommendedName>
</protein>
<dbReference type="InterPro" id="IPR036282">
    <property type="entry name" value="Glutathione-S-Trfase_C_sf"/>
</dbReference>
<proteinExistence type="predicted"/>
<dbReference type="Gene3D" id="3.40.30.10">
    <property type="entry name" value="Glutaredoxin"/>
    <property type="match status" value="1"/>
</dbReference>
<dbReference type="SUPFAM" id="SSF47616">
    <property type="entry name" value="GST C-terminal domain-like"/>
    <property type="match status" value="1"/>
</dbReference>
<dbReference type="VEuPathDB" id="FungiDB:BO71DRAFT_230542"/>
<evidence type="ECO:0000259" key="1">
    <source>
        <dbReference type="Pfam" id="PF22041"/>
    </source>
</evidence>
<dbReference type="Gene3D" id="1.20.1050.10">
    <property type="match status" value="1"/>
</dbReference>
<sequence>MPDPEPVHFFDLLSDLQGPSRSWSTQTLKVRAVLNFKAIPYTQSWISCPDIKPLITSLGLPPNAHGIPYTLPTILHKSSVTSHPSGALMDSHPIIMHLDNTFPSPPLFPSGDASYALLLAVTKITSLLEPAFRPMIVPRVAEHLDPRGREYFVETRSRALGKLLDQVRPRDEEGLERLWRVLESESAVLVGMLSGREGKKGPFFEGEVPGFADLLLACHLGFIERFDGVLFGRLVGLGAGEMGRLYEACRPWFEGQGVEREWVVEGGVGA</sequence>
<organism evidence="2 3">
    <name type="scientific">Aspergillus ellipticus CBS 707.79</name>
    <dbReference type="NCBI Taxonomy" id="1448320"/>
    <lineage>
        <taxon>Eukaryota</taxon>
        <taxon>Fungi</taxon>
        <taxon>Dikarya</taxon>
        <taxon>Ascomycota</taxon>
        <taxon>Pezizomycotina</taxon>
        <taxon>Eurotiomycetes</taxon>
        <taxon>Eurotiomycetidae</taxon>
        <taxon>Eurotiales</taxon>
        <taxon>Aspergillaceae</taxon>
        <taxon>Aspergillus</taxon>
        <taxon>Aspergillus subgen. Circumdati</taxon>
    </lineage>
</organism>
<dbReference type="STRING" id="1448320.A0A319DB16"/>